<protein>
    <submittedName>
        <fullName evidence="1">Uncharacterized protein</fullName>
    </submittedName>
</protein>
<sequence>MFTTRDVGIDVEVLTIRLARSMVGARGQYEMEARRHPPEMAHEFSYILQSFSGQLCMEVAAFGQIPSHTVELDQPTSADCGYIMTCHIEQDLGICFWNQR</sequence>
<comment type="caution">
    <text evidence="1">The sequence shown here is derived from an EMBL/GenBank/DDBJ whole genome shotgun (WGS) entry which is preliminary data.</text>
</comment>
<evidence type="ECO:0000313" key="1">
    <source>
        <dbReference type="EMBL" id="KAJ6993110.1"/>
    </source>
</evidence>
<dbReference type="AlphaFoldDB" id="A0AAD6QML6"/>
<dbReference type="EMBL" id="JAQIZT010000006">
    <property type="protein sequence ID" value="KAJ6993110.1"/>
    <property type="molecule type" value="Genomic_DNA"/>
</dbReference>
<accession>A0AAD6QML6</accession>
<organism evidence="1 2">
    <name type="scientific">Populus alba x Populus x berolinensis</name>
    <dbReference type="NCBI Taxonomy" id="444605"/>
    <lineage>
        <taxon>Eukaryota</taxon>
        <taxon>Viridiplantae</taxon>
        <taxon>Streptophyta</taxon>
        <taxon>Embryophyta</taxon>
        <taxon>Tracheophyta</taxon>
        <taxon>Spermatophyta</taxon>
        <taxon>Magnoliopsida</taxon>
        <taxon>eudicotyledons</taxon>
        <taxon>Gunneridae</taxon>
        <taxon>Pentapetalae</taxon>
        <taxon>rosids</taxon>
        <taxon>fabids</taxon>
        <taxon>Malpighiales</taxon>
        <taxon>Salicaceae</taxon>
        <taxon>Saliceae</taxon>
        <taxon>Populus</taxon>
    </lineage>
</organism>
<reference evidence="1" key="1">
    <citation type="journal article" date="2023" name="Mol. Ecol. Resour.">
        <title>Chromosome-level genome assembly of a triploid poplar Populus alba 'Berolinensis'.</title>
        <authorList>
            <person name="Chen S."/>
            <person name="Yu Y."/>
            <person name="Wang X."/>
            <person name="Wang S."/>
            <person name="Zhang T."/>
            <person name="Zhou Y."/>
            <person name="He R."/>
            <person name="Meng N."/>
            <person name="Wang Y."/>
            <person name="Liu W."/>
            <person name="Liu Z."/>
            <person name="Liu J."/>
            <person name="Guo Q."/>
            <person name="Huang H."/>
            <person name="Sederoff R.R."/>
            <person name="Wang G."/>
            <person name="Qu G."/>
            <person name="Chen S."/>
        </authorList>
    </citation>
    <scope>NUCLEOTIDE SEQUENCE</scope>
    <source>
        <strain evidence="1">SC-2020</strain>
    </source>
</reference>
<evidence type="ECO:0000313" key="2">
    <source>
        <dbReference type="Proteomes" id="UP001164929"/>
    </source>
</evidence>
<gene>
    <name evidence="1" type="ORF">NC653_016292</name>
</gene>
<proteinExistence type="predicted"/>
<name>A0AAD6QML6_9ROSI</name>
<keyword evidence="2" id="KW-1185">Reference proteome</keyword>
<dbReference type="Proteomes" id="UP001164929">
    <property type="component" value="Chromosome 6"/>
</dbReference>